<sequence>MTSLILCILLRPQSNQQKFQLTGSIQTAFAFHSMV</sequence>
<accession>J9FQG5</accession>
<proteinExistence type="predicted"/>
<dbReference type="AlphaFoldDB" id="J9FQG5"/>
<gene>
    <name evidence="1" type="ORF">EVA_20067</name>
</gene>
<protein>
    <submittedName>
        <fullName evidence="1">Uncharacterized protein</fullName>
    </submittedName>
</protein>
<dbReference type="EMBL" id="AMCI01007927">
    <property type="protein sequence ID" value="EJW91827.1"/>
    <property type="molecule type" value="Genomic_DNA"/>
</dbReference>
<organism evidence="1">
    <name type="scientific">gut metagenome</name>
    <dbReference type="NCBI Taxonomy" id="749906"/>
    <lineage>
        <taxon>unclassified sequences</taxon>
        <taxon>metagenomes</taxon>
        <taxon>organismal metagenomes</taxon>
    </lineage>
</organism>
<reference evidence="1" key="1">
    <citation type="journal article" date="2012" name="PLoS ONE">
        <title>Gene sets for utilization of primary and secondary nutrition supplies in the distal gut of endangered iberian lynx.</title>
        <authorList>
            <person name="Alcaide M."/>
            <person name="Messina E."/>
            <person name="Richter M."/>
            <person name="Bargiela R."/>
            <person name="Peplies J."/>
            <person name="Huws S.A."/>
            <person name="Newbold C.J."/>
            <person name="Golyshin P.N."/>
            <person name="Simon M.A."/>
            <person name="Lopez G."/>
            <person name="Yakimov M.M."/>
            <person name="Ferrer M."/>
        </authorList>
    </citation>
    <scope>NUCLEOTIDE SEQUENCE</scope>
</reference>
<name>J9FQG5_9ZZZZ</name>
<comment type="caution">
    <text evidence="1">The sequence shown here is derived from an EMBL/GenBank/DDBJ whole genome shotgun (WGS) entry which is preliminary data.</text>
</comment>
<evidence type="ECO:0000313" key="1">
    <source>
        <dbReference type="EMBL" id="EJW91827.1"/>
    </source>
</evidence>